<evidence type="ECO:0000256" key="8">
    <source>
        <dbReference type="ARBA" id="ARBA00022982"/>
    </source>
</evidence>
<reference evidence="17 18" key="1">
    <citation type="journal article" date="2012" name="J. Bacteriol.">
        <title>Complete genome sequence of phototrophic betaproteobacterium Rubrivivax gelatinosus IL144.</title>
        <authorList>
            <person name="Nagashima S."/>
            <person name="Kamimura A."/>
            <person name="Shimizu T."/>
            <person name="Nakamura-isaki S."/>
            <person name="Aono E."/>
            <person name="Sakamoto K."/>
            <person name="Ichikawa N."/>
            <person name="Nakazawa H."/>
            <person name="Sekine M."/>
            <person name="Yamazaki S."/>
            <person name="Fujita N."/>
            <person name="Shimada K."/>
            <person name="Hanada S."/>
            <person name="Nagashima K.V.P."/>
        </authorList>
    </citation>
    <scope>NUCLEOTIDE SEQUENCE [LARGE SCALE GENOMIC DNA]</scope>
    <source>
        <strain evidence="18">NBRC 100245 / IL144</strain>
    </source>
</reference>
<keyword evidence="11" id="KW-0472">Membrane</keyword>
<evidence type="ECO:0000256" key="1">
    <source>
        <dbReference type="ARBA" id="ARBA00004162"/>
    </source>
</evidence>
<dbReference type="STRING" id="983917.RGE_22060"/>
<dbReference type="PANTHER" id="PTHR30333">
    <property type="entry name" value="CYTOCHROME C-TYPE PROTEIN"/>
    <property type="match status" value="1"/>
</dbReference>
<evidence type="ECO:0000256" key="3">
    <source>
        <dbReference type="ARBA" id="ARBA00022448"/>
    </source>
</evidence>
<feature type="binding site" description="axial binding residue" evidence="14">
    <location>
        <position position="137"/>
    </location>
    <ligand>
        <name>heme</name>
        <dbReference type="ChEBI" id="CHEBI:30413"/>
        <label>3</label>
    </ligand>
    <ligandPart>
        <name>Fe</name>
        <dbReference type="ChEBI" id="CHEBI:18248"/>
    </ligandPart>
</feature>
<feature type="domain" description="NapC/NirT cytochrome c N-terminal" evidence="16">
    <location>
        <begin position="14"/>
        <end position="178"/>
    </location>
</feature>
<feature type="binding site" description="covalent" evidence="13">
    <location>
        <position position="44"/>
    </location>
    <ligand>
        <name>heme</name>
        <dbReference type="ChEBI" id="CHEBI:30413"/>
        <label>1</label>
    </ligand>
</feature>
<name>I0HRB0_RUBGI</name>
<evidence type="ECO:0000256" key="15">
    <source>
        <dbReference type="SAM" id="MobiDB-lite"/>
    </source>
</evidence>
<keyword evidence="8 12" id="KW-0249">Electron transport</keyword>
<comment type="similarity">
    <text evidence="2">Belongs to the NapC/NirT/NrfH family.</text>
</comment>
<feature type="binding site" description="axial binding residue" evidence="14">
    <location>
        <position position="50"/>
    </location>
    <ligand>
        <name>heme</name>
        <dbReference type="ChEBI" id="CHEBI:30413"/>
        <label>1</label>
    </ligand>
    <ligandPart>
        <name>Fe</name>
        <dbReference type="ChEBI" id="CHEBI:18248"/>
    </ligandPart>
</feature>
<feature type="region of interest" description="Disordered" evidence="15">
    <location>
        <begin position="177"/>
        <end position="198"/>
    </location>
</feature>
<evidence type="ECO:0000256" key="6">
    <source>
        <dbReference type="ARBA" id="ARBA00022692"/>
    </source>
</evidence>
<dbReference type="PANTHER" id="PTHR30333:SF3">
    <property type="entry name" value="CYTOCHROME C-TYPE PROTEIN TORY"/>
    <property type="match status" value="1"/>
</dbReference>
<dbReference type="InterPro" id="IPR036280">
    <property type="entry name" value="Multihaem_cyt_sf"/>
</dbReference>
<dbReference type="GO" id="GO:0020037">
    <property type="term" value="F:heme binding"/>
    <property type="evidence" value="ECO:0007669"/>
    <property type="project" value="InterPro"/>
</dbReference>
<organism evidence="17 18">
    <name type="scientific">Rubrivivax gelatinosus (strain NBRC 100245 / IL144)</name>
    <dbReference type="NCBI Taxonomy" id="983917"/>
    <lineage>
        <taxon>Bacteria</taxon>
        <taxon>Pseudomonadati</taxon>
        <taxon>Pseudomonadota</taxon>
        <taxon>Betaproteobacteria</taxon>
        <taxon>Burkholderiales</taxon>
        <taxon>Sphaerotilaceae</taxon>
        <taxon>Rubrivivax</taxon>
    </lineage>
</organism>
<feature type="binding site" description="axial binding residue" evidence="14">
    <location>
        <position position="77"/>
    </location>
    <ligand>
        <name>heme</name>
        <dbReference type="ChEBI" id="CHEBI:30413"/>
        <label>2</label>
    </ligand>
    <ligandPart>
        <name>Fe</name>
        <dbReference type="ChEBI" id="CHEBI:18248"/>
    </ligandPart>
</feature>
<dbReference type="GO" id="GO:0046872">
    <property type="term" value="F:metal ion binding"/>
    <property type="evidence" value="ECO:0007669"/>
    <property type="project" value="UniProtKB-KW"/>
</dbReference>
<keyword evidence="3 12" id="KW-0813">Transport</keyword>
<evidence type="ECO:0000259" key="16">
    <source>
        <dbReference type="Pfam" id="PF03264"/>
    </source>
</evidence>
<keyword evidence="5 12" id="KW-0349">Heme</keyword>
<dbReference type="Gene3D" id="1.10.3820.10">
    <property type="entry name" value="Di-heme elbow motif domain"/>
    <property type="match status" value="1"/>
</dbReference>
<keyword evidence="10 12" id="KW-0408">Iron</keyword>
<dbReference type="AlphaFoldDB" id="I0HRB0"/>
<feature type="binding site" description="covalent" evidence="13">
    <location>
        <position position="47"/>
    </location>
    <ligand>
        <name>heme</name>
        <dbReference type="ChEBI" id="CHEBI:30413"/>
        <label>1</label>
    </ligand>
</feature>
<feature type="binding site" description="axial binding residue" evidence="14">
    <location>
        <position position="95"/>
    </location>
    <ligand>
        <name>heme</name>
        <dbReference type="ChEBI" id="CHEBI:30413"/>
        <label>1</label>
    </ligand>
    <ligandPart>
        <name>Fe</name>
        <dbReference type="ChEBI" id="CHEBI:18248"/>
    </ligandPart>
</feature>
<keyword evidence="7 12" id="KW-0479">Metal-binding</keyword>
<feature type="binding site" description="axial binding residue" evidence="14">
    <location>
        <position position="169"/>
    </location>
    <ligand>
        <name>heme</name>
        <dbReference type="ChEBI" id="CHEBI:30413"/>
        <label>4</label>
    </ligand>
    <ligandPart>
        <name>Fe</name>
        <dbReference type="ChEBI" id="CHEBI:18248"/>
    </ligandPart>
</feature>
<dbReference type="KEGG" id="rge:RGE_22060"/>
<feature type="binding site" description="covalent" evidence="13">
    <location>
        <position position="73"/>
    </location>
    <ligand>
        <name>heme</name>
        <dbReference type="ChEBI" id="CHEBI:30413"/>
        <label>2</label>
    </ligand>
</feature>
<dbReference type="InterPro" id="IPR038266">
    <property type="entry name" value="NapC/NirT_cytc_sf"/>
</dbReference>
<feature type="binding site" description="covalent" evidence="13">
    <location>
        <position position="76"/>
    </location>
    <ligand>
        <name>heme</name>
        <dbReference type="ChEBI" id="CHEBI:30413"/>
        <label>2</label>
    </ligand>
</feature>
<keyword evidence="9" id="KW-1133">Transmembrane helix</keyword>
<dbReference type="GO" id="GO:0019333">
    <property type="term" value="P:denitrification pathway"/>
    <property type="evidence" value="ECO:0007669"/>
    <property type="project" value="InterPro"/>
</dbReference>
<evidence type="ECO:0000256" key="10">
    <source>
        <dbReference type="ARBA" id="ARBA00023004"/>
    </source>
</evidence>
<dbReference type="EMBL" id="AP012320">
    <property type="protein sequence ID" value="BAL95547.1"/>
    <property type="molecule type" value="Genomic_DNA"/>
</dbReference>
<dbReference type="InterPro" id="IPR024717">
    <property type="entry name" value="NapC/NirT/NrfH"/>
</dbReference>
<feature type="binding site" description="covalent" evidence="13">
    <location>
        <position position="136"/>
    </location>
    <ligand>
        <name>heme</name>
        <dbReference type="ChEBI" id="CHEBI:30413"/>
        <label>4</label>
    </ligand>
</feature>
<dbReference type="RefSeq" id="WP_014428409.1">
    <property type="nucleotide sequence ID" value="NC_017075.1"/>
</dbReference>
<proteinExistence type="inferred from homology"/>
<dbReference type="PATRIC" id="fig|983917.3.peg.2134"/>
<gene>
    <name evidence="17" type="primary">napC</name>
    <name evidence="17" type="synonym">nirT</name>
    <name evidence="17" type="ordered locus">RGE_22060</name>
</gene>
<accession>I0HRB0</accession>
<keyword evidence="4" id="KW-1003">Cell membrane</keyword>
<evidence type="ECO:0000256" key="4">
    <source>
        <dbReference type="ARBA" id="ARBA00022475"/>
    </source>
</evidence>
<evidence type="ECO:0000256" key="13">
    <source>
        <dbReference type="PIRSR" id="PIRSR000013-1"/>
    </source>
</evidence>
<dbReference type="InterPro" id="IPR005126">
    <property type="entry name" value="NapC/NirT_cyt_c_N"/>
</dbReference>
<dbReference type="GO" id="GO:0009055">
    <property type="term" value="F:electron transfer activity"/>
    <property type="evidence" value="ECO:0007669"/>
    <property type="project" value="TreeGrafter"/>
</dbReference>
<comment type="subcellular location">
    <subcellularLocation>
        <location evidence="1">Cell membrane</location>
        <topology evidence="1">Single-pass membrane protein</topology>
    </subcellularLocation>
</comment>
<sequence length="198" mass="21865">MARDSGRRRSRWPWAVLLLGIVLGALGLAGASVALDRVETQAFCTSCHTMQTPAAEMKFSLHHANRSGVAAGCADCHVPPGTVARVWRHAQASRELWHEWKGTIATPEMYEMQRLEMAQREWARLESNGSAECRVCHSFEAMAPDVQKKSAYARHQRAQAEGKSCIACHKGVAHELPREWIDPDEDASARPAERPAAG</sequence>
<feature type="binding site" description="covalent" evidence="13">
    <location>
        <position position="165"/>
    </location>
    <ligand>
        <name>heme</name>
        <dbReference type="ChEBI" id="CHEBI:30413"/>
        <label>4</label>
    </ligand>
</feature>
<dbReference type="HOGENOM" id="CLU_096753_2_0_4"/>
<evidence type="ECO:0000256" key="12">
    <source>
        <dbReference type="PIRNR" id="PIRNR000013"/>
    </source>
</evidence>
<keyword evidence="6" id="KW-0812">Transmembrane</keyword>
<feature type="binding site" description="covalent" evidence="13">
    <location>
        <position position="168"/>
    </location>
    <ligand>
        <name>heme</name>
        <dbReference type="ChEBI" id="CHEBI:30413"/>
        <label>4</label>
    </ligand>
</feature>
<comment type="PTM">
    <text evidence="12">Binds 4 heme groups per subunit.</text>
</comment>
<protein>
    <recommendedName>
        <fullName evidence="12">Cytochrome c-type protein</fullName>
    </recommendedName>
</protein>
<dbReference type="InterPro" id="IPR051174">
    <property type="entry name" value="Cytochrome_c-type_ET"/>
</dbReference>
<dbReference type="GO" id="GO:0009061">
    <property type="term" value="P:anaerobic respiration"/>
    <property type="evidence" value="ECO:0007669"/>
    <property type="project" value="TreeGrafter"/>
</dbReference>
<evidence type="ECO:0000256" key="5">
    <source>
        <dbReference type="ARBA" id="ARBA00022617"/>
    </source>
</evidence>
<evidence type="ECO:0000256" key="9">
    <source>
        <dbReference type="ARBA" id="ARBA00022989"/>
    </source>
</evidence>
<dbReference type="Proteomes" id="UP000007883">
    <property type="component" value="Chromosome"/>
</dbReference>
<dbReference type="SUPFAM" id="SSF48695">
    <property type="entry name" value="Multiheme cytochromes"/>
    <property type="match status" value="1"/>
</dbReference>
<dbReference type="PIRSF" id="PIRSF000013">
    <property type="entry name" value="4_hem_cytochrm_NapC"/>
    <property type="match status" value="1"/>
</dbReference>
<comment type="cofactor">
    <cofactor evidence="13">
        <name>heme</name>
        <dbReference type="ChEBI" id="CHEBI:30413"/>
    </cofactor>
    <text evidence="13">Binds 4 heme groups per subunit.</text>
</comment>
<feature type="binding site" description="covalent" evidence="13">
    <location>
        <position position="133"/>
    </location>
    <ligand>
        <name>heme</name>
        <dbReference type="ChEBI" id="CHEBI:30413"/>
        <label>3</label>
    </ligand>
</feature>
<evidence type="ECO:0000256" key="7">
    <source>
        <dbReference type="ARBA" id="ARBA00022723"/>
    </source>
</evidence>
<dbReference type="eggNOG" id="COG3005">
    <property type="taxonomic scope" value="Bacteria"/>
</dbReference>
<evidence type="ECO:0000313" key="18">
    <source>
        <dbReference type="Proteomes" id="UP000007883"/>
    </source>
</evidence>
<keyword evidence="18" id="KW-1185">Reference proteome</keyword>
<dbReference type="GO" id="GO:0005886">
    <property type="term" value="C:plasma membrane"/>
    <property type="evidence" value="ECO:0007669"/>
    <property type="project" value="UniProtKB-SubCell"/>
</dbReference>
<evidence type="ECO:0000313" key="17">
    <source>
        <dbReference type="EMBL" id="BAL95547.1"/>
    </source>
</evidence>
<evidence type="ECO:0000256" key="2">
    <source>
        <dbReference type="ARBA" id="ARBA00007395"/>
    </source>
</evidence>
<feature type="binding site" description="axial binding residue" evidence="14">
    <location>
        <position position="174"/>
    </location>
    <ligand>
        <name>heme</name>
        <dbReference type="ChEBI" id="CHEBI:30413"/>
        <label>2</label>
    </ligand>
    <ligandPart>
        <name>Fe</name>
        <dbReference type="ChEBI" id="CHEBI:18248"/>
    </ligandPart>
</feature>
<evidence type="ECO:0000256" key="11">
    <source>
        <dbReference type="ARBA" id="ARBA00023136"/>
    </source>
</evidence>
<evidence type="ECO:0000256" key="14">
    <source>
        <dbReference type="PIRSR" id="PIRSR000013-2"/>
    </source>
</evidence>
<dbReference type="Pfam" id="PF03264">
    <property type="entry name" value="Cytochrom_NNT"/>
    <property type="match status" value="1"/>
</dbReference>